<dbReference type="SUPFAM" id="SSF53448">
    <property type="entry name" value="Nucleotide-diphospho-sugar transferases"/>
    <property type="match status" value="1"/>
</dbReference>
<dbReference type="EMBL" id="JAAEDH010000022">
    <property type="protein sequence ID" value="MBR0656828.1"/>
    <property type="molecule type" value="Genomic_DNA"/>
</dbReference>
<dbReference type="PANTHER" id="PTHR43646:SF2">
    <property type="entry name" value="GLYCOSYLTRANSFERASE 2-LIKE DOMAIN-CONTAINING PROTEIN"/>
    <property type="match status" value="1"/>
</dbReference>
<dbReference type="GO" id="GO:0005886">
    <property type="term" value="C:plasma membrane"/>
    <property type="evidence" value="ECO:0007669"/>
    <property type="project" value="UniProtKB-SubCell"/>
</dbReference>
<evidence type="ECO:0000256" key="5">
    <source>
        <dbReference type="ARBA" id="ARBA00023136"/>
    </source>
</evidence>
<comment type="caution">
    <text evidence="7">The sequence shown here is derived from an EMBL/GenBank/DDBJ whole genome shotgun (WGS) entry which is preliminary data.</text>
</comment>
<evidence type="ECO:0000256" key="3">
    <source>
        <dbReference type="ARBA" id="ARBA00022676"/>
    </source>
</evidence>
<evidence type="ECO:0000313" key="7">
    <source>
        <dbReference type="EMBL" id="MBR0656828.1"/>
    </source>
</evidence>
<sequence>MTETRSSGGANAVAAAIAIPAKDEAALLPRCLEALARQAKAPPFAVLVLANNCSDETASLARSLGPGLPYALHVREVSLPPGEQTAGHARRRAVDAVFEVVSNPDCVLLSTDADGEPEQDWVANTLGHIAAGADAVAGRAIIRPQEAQALPDGVRERSREEALLARMLDRIASLIDPVPWDPWPRHSGHWGANFAVTAGAYARSGGIPTVPLAEDRAFFAALERHDARIRHAEDSRVVVSARLQGRAPGGMADVLRRRGEVEDPLCDAILEPLGHALRRYRLRRALRHQRDGFDTPRNRSRLALDAVSMRWALDATSFGESWARLVEVSPSLVERRLPSSRLQPGINGARRILARLAPGEMPVTGPSEDTLV</sequence>
<keyword evidence="4" id="KW-0808">Transferase</keyword>
<evidence type="ECO:0000256" key="2">
    <source>
        <dbReference type="ARBA" id="ARBA00022475"/>
    </source>
</evidence>
<keyword evidence="2" id="KW-1003">Cell membrane</keyword>
<reference evidence="7" key="2">
    <citation type="journal article" date="2021" name="Syst. Appl. Microbiol.">
        <title>Roseomonas hellenica sp. nov., isolated from roots of wild-growing Alkanna tinctoria.</title>
        <authorList>
            <person name="Rat A."/>
            <person name="Naranjo H.D."/>
            <person name="Lebbe L."/>
            <person name="Cnockaert M."/>
            <person name="Krigas N."/>
            <person name="Grigoriadou K."/>
            <person name="Maloupa E."/>
            <person name="Willems A."/>
        </authorList>
    </citation>
    <scope>NUCLEOTIDE SEQUENCE</scope>
    <source>
        <strain evidence="7">LMG 28251</strain>
    </source>
</reference>
<evidence type="ECO:0000256" key="4">
    <source>
        <dbReference type="ARBA" id="ARBA00022679"/>
    </source>
</evidence>
<dbReference type="Gene3D" id="3.90.550.10">
    <property type="entry name" value="Spore Coat Polysaccharide Biosynthesis Protein SpsA, Chain A"/>
    <property type="match status" value="1"/>
</dbReference>
<gene>
    <name evidence="7" type="ORF">GXW79_17240</name>
</gene>
<keyword evidence="3" id="KW-0328">Glycosyltransferase</keyword>
<dbReference type="InterPro" id="IPR001173">
    <property type="entry name" value="Glyco_trans_2-like"/>
</dbReference>
<dbReference type="GO" id="GO:0016757">
    <property type="term" value="F:glycosyltransferase activity"/>
    <property type="evidence" value="ECO:0007669"/>
    <property type="project" value="UniProtKB-KW"/>
</dbReference>
<evidence type="ECO:0000259" key="6">
    <source>
        <dbReference type="Pfam" id="PF00535"/>
    </source>
</evidence>
<keyword evidence="8" id="KW-1185">Reference proteome</keyword>
<proteinExistence type="predicted"/>
<accession>A0AAF1K0N4</accession>
<reference evidence="7" key="1">
    <citation type="submission" date="2020-01" db="EMBL/GenBank/DDBJ databases">
        <authorList>
            <person name="Rat A."/>
        </authorList>
    </citation>
    <scope>NUCLEOTIDE SEQUENCE</scope>
    <source>
        <strain evidence="7">LMG 28251</strain>
    </source>
</reference>
<organism evidence="7 8">
    <name type="scientific">Plastoroseomonas arctica</name>
    <dbReference type="NCBI Taxonomy" id="1509237"/>
    <lineage>
        <taxon>Bacteria</taxon>
        <taxon>Pseudomonadati</taxon>
        <taxon>Pseudomonadota</taxon>
        <taxon>Alphaproteobacteria</taxon>
        <taxon>Acetobacterales</taxon>
        <taxon>Acetobacteraceae</taxon>
        <taxon>Plastoroseomonas</taxon>
    </lineage>
</organism>
<feature type="domain" description="Glycosyltransferase 2-like" evidence="6">
    <location>
        <begin position="17"/>
        <end position="146"/>
    </location>
</feature>
<dbReference type="Proteomes" id="UP001196068">
    <property type="component" value="Unassembled WGS sequence"/>
</dbReference>
<dbReference type="Pfam" id="PF00535">
    <property type="entry name" value="Glycos_transf_2"/>
    <property type="match status" value="1"/>
</dbReference>
<keyword evidence="5" id="KW-0472">Membrane</keyword>
<name>A0AAF1K0N4_9PROT</name>
<comment type="subcellular location">
    <subcellularLocation>
        <location evidence="1">Cell membrane</location>
    </subcellularLocation>
</comment>
<dbReference type="RefSeq" id="WP_211875697.1">
    <property type="nucleotide sequence ID" value="NZ_JAAEDH010000022.1"/>
</dbReference>
<evidence type="ECO:0000313" key="8">
    <source>
        <dbReference type="Proteomes" id="UP001196068"/>
    </source>
</evidence>
<protein>
    <submittedName>
        <fullName evidence="7">Glycosyltransferase</fullName>
    </submittedName>
</protein>
<dbReference type="InterPro" id="IPR029044">
    <property type="entry name" value="Nucleotide-diphossugar_trans"/>
</dbReference>
<evidence type="ECO:0000256" key="1">
    <source>
        <dbReference type="ARBA" id="ARBA00004236"/>
    </source>
</evidence>
<dbReference type="AlphaFoldDB" id="A0AAF1K0N4"/>
<dbReference type="PANTHER" id="PTHR43646">
    <property type="entry name" value="GLYCOSYLTRANSFERASE"/>
    <property type="match status" value="1"/>
</dbReference>